<keyword evidence="2" id="KW-1185">Reference proteome</keyword>
<accession>A0ABX0XTB5</accession>
<comment type="caution">
    <text evidence="1">The sequence shown here is derived from an EMBL/GenBank/DDBJ whole genome shotgun (WGS) entry which is preliminary data.</text>
</comment>
<name>A0ABX0XTB5_9ACTN</name>
<reference evidence="1 2" key="1">
    <citation type="submission" date="2020-03" db="EMBL/GenBank/DDBJ databases">
        <title>WGS of the type strain of Planosporangium spp.</title>
        <authorList>
            <person name="Thawai C."/>
        </authorList>
    </citation>
    <scope>NUCLEOTIDE SEQUENCE [LARGE SCALE GENOMIC DNA]</scope>
    <source>
        <strain evidence="1 2">TBRC 5610</strain>
    </source>
</reference>
<dbReference type="EMBL" id="JAATVY010000003">
    <property type="protein sequence ID" value="NJC69223.1"/>
    <property type="molecule type" value="Genomic_DNA"/>
</dbReference>
<evidence type="ECO:0000313" key="2">
    <source>
        <dbReference type="Proteomes" id="UP000722989"/>
    </source>
</evidence>
<protein>
    <recommendedName>
        <fullName evidence="3">Nucleotidyl transferase AbiEii/AbiGii toxin family protein</fullName>
    </recommendedName>
</protein>
<proteinExistence type="predicted"/>
<organism evidence="1 2">
    <name type="scientific">Planosporangium thailandense</name>
    <dbReference type="NCBI Taxonomy" id="765197"/>
    <lineage>
        <taxon>Bacteria</taxon>
        <taxon>Bacillati</taxon>
        <taxon>Actinomycetota</taxon>
        <taxon>Actinomycetes</taxon>
        <taxon>Micromonosporales</taxon>
        <taxon>Micromonosporaceae</taxon>
        <taxon>Planosporangium</taxon>
    </lineage>
</organism>
<evidence type="ECO:0000313" key="1">
    <source>
        <dbReference type="EMBL" id="NJC69223.1"/>
    </source>
</evidence>
<evidence type="ECO:0008006" key="3">
    <source>
        <dbReference type="Google" id="ProtNLM"/>
    </source>
</evidence>
<sequence length="233" mass="24786">METLKVPWVLVGGQLMTLMAAEHGMTLPRPTLDADVLIDVRAAPGSIRRVSTWLLEQGLAFDGASPELVGHRFSRPADPGPGTVSVDLLAPEGLGTSTDTTTVPPARTVQVPASGALLASAQSVDVTIRDLYGSSTVGRVNRPSVLAALIGKAAATSLPVRSNRERDWQDAALLAAVLPDPRVDPTALSRSERAHMRRLAPLADVDHPAWRVLPPDRQRVGRTVVRMLLDAVS</sequence>
<dbReference type="Proteomes" id="UP000722989">
    <property type="component" value="Unassembled WGS sequence"/>
</dbReference>
<dbReference type="RefSeq" id="WP_167924132.1">
    <property type="nucleotide sequence ID" value="NZ_JAATVY010000003.1"/>
</dbReference>
<gene>
    <name evidence="1" type="ORF">HC031_05750</name>
</gene>